<protein>
    <recommendedName>
        <fullName evidence="4">MFS transporter</fullName>
    </recommendedName>
</protein>
<reference evidence="2 3" key="1">
    <citation type="submission" date="2017-10" db="EMBL/GenBank/DDBJ databases">
        <title>Draft genome of actinobacteria isolated from guarana (Paullinia cupana (Mart.) Ducke.</title>
        <authorList>
            <person name="Siqueira K.A."/>
            <person name="Liotti R.G."/>
            <person name="Mendes T.A."/>
            <person name="Soares M.A."/>
        </authorList>
    </citation>
    <scope>NUCLEOTIDE SEQUENCE [LARGE SCALE GENOMIC DNA]</scope>
    <source>
        <strain evidence="2 3">199</strain>
    </source>
</reference>
<sequence>MARKERSGTALGLENTVVFAGAFLTPPVIPGILSATDWPVVMLLIGAVPAAPSAVVMPREGK</sequence>
<dbReference type="RefSeq" id="WP_125214311.1">
    <property type="nucleotide sequence ID" value="NZ_PDES01000011.1"/>
</dbReference>
<keyword evidence="1" id="KW-0472">Membrane</keyword>
<dbReference type="AlphaFoldDB" id="A0A426S2Q3"/>
<gene>
    <name evidence="2" type="ORF">CQW44_25430</name>
</gene>
<dbReference type="SUPFAM" id="SSF103473">
    <property type="entry name" value="MFS general substrate transporter"/>
    <property type="match status" value="1"/>
</dbReference>
<keyword evidence="1" id="KW-1133">Transmembrane helix</keyword>
<dbReference type="Proteomes" id="UP000276379">
    <property type="component" value="Unassembled WGS sequence"/>
</dbReference>
<accession>A0A426S2Q3</accession>
<proteinExistence type="predicted"/>
<evidence type="ECO:0000313" key="3">
    <source>
        <dbReference type="Proteomes" id="UP000276379"/>
    </source>
</evidence>
<comment type="caution">
    <text evidence="2">The sequence shown here is derived from an EMBL/GenBank/DDBJ whole genome shotgun (WGS) entry which is preliminary data.</text>
</comment>
<keyword evidence="1" id="KW-0812">Transmembrane</keyword>
<keyword evidence="3" id="KW-1185">Reference proteome</keyword>
<dbReference type="EMBL" id="PDES01000011">
    <property type="protein sequence ID" value="RRQ83762.1"/>
    <property type="molecule type" value="Genomic_DNA"/>
</dbReference>
<evidence type="ECO:0008006" key="4">
    <source>
        <dbReference type="Google" id="ProtNLM"/>
    </source>
</evidence>
<name>A0A426S2Q3_9ACTN</name>
<evidence type="ECO:0000256" key="1">
    <source>
        <dbReference type="SAM" id="Phobius"/>
    </source>
</evidence>
<organism evidence="2 3">
    <name type="scientific">Streptomyces griseofuscus</name>
    <dbReference type="NCBI Taxonomy" id="146922"/>
    <lineage>
        <taxon>Bacteria</taxon>
        <taxon>Bacillati</taxon>
        <taxon>Actinomycetota</taxon>
        <taxon>Actinomycetes</taxon>
        <taxon>Kitasatosporales</taxon>
        <taxon>Streptomycetaceae</taxon>
        <taxon>Streptomyces</taxon>
    </lineage>
</organism>
<feature type="transmembrane region" description="Helical" evidence="1">
    <location>
        <begin position="12"/>
        <end position="32"/>
    </location>
</feature>
<dbReference type="InterPro" id="IPR036259">
    <property type="entry name" value="MFS_trans_sf"/>
</dbReference>
<feature type="transmembrane region" description="Helical" evidence="1">
    <location>
        <begin position="38"/>
        <end position="57"/>
    </location>
</feature>
<evidence type="ECO:0000313" key="2">
    <source>
        <dbReference type="EMBL" id="RRQ83762.1"/>
    </source>
</evidence>